<dbReference type="Gene3D" id="3.30.70.120">
    <property type="match status" value="1"/>
</dbReference>
<dbReference type="Proteomes" id="UP000092971">
    <property type="component" value="Chromosome"/>
</dbReference>
<evidence type="ECO:0000256" key="5">
    <source>
        <dbReference type="PIRSR" id="PIRSR602678-1"/>
    </source>
</evidence>
<dbReference type="RefSeq" id="WP_015358494.1">
    <property type="nucleotide sequence ID" value="NZ_CP014672.1"/>
</dbReference>
<dbReference type="Pfam" id="PF01784">
    <property type="entry name" value="DUF34_NIF3"/>
    <property type="match status" value="1"/>
</dbReference>
<dbReference type="NCBIfam" id="TIGR00486">
    <property type="entry name" value="YbgI_SA1388"/>
    <property type="match status" value="1"/>
</dbReference>
<evidence type="ECO:0000256" key="2">
    <source>
        <dbReference type="ARBA" id="ARBA00022112"/>
    </source>
</evidence>
<keyword evidence="3 4" id="KW-0479">Metal-binding</keyword>
<dbReference type="Gene3D" id="3.40.1390.30">
    <property type="entry name" value="NIF3 (NGG1p interacting factor 3)-like"/>
    <property type="match status" value="1"/>
</dbReference>
<sequence>MIILKCRDIINILENEAPLKLQEDYDNSGLQWGNPEDPVQKVLVCLDFTPDALRNAVENKVQLVISHHPVLFRPLRTINTAAGKGAMIAECIKNDISVYSLHTNFDTADNGLNEYLAKTLELQDITGLKKHYRDDLYKLVVFVPEESLQKVQKAIFDAGGGYIGNYSDCSFSAPGTGTFRPLEGSNPYIGQTGIFEKVKEYRLEVLVPEGKLRDVVKNMLEAHPYEEVAYDIYHVEQPGHEYSLGRIGTLREKLSCDEFVLHVKEKLNVHNVRTVGRIQDAEIQRVAVFCGSFDGDVKVLKDKNVDALVTGDLKYHTAQELEDAGIFTVDAGHYHTEKLFIKAISDILKNRLKDVIIVEHYGNDIFDFR</sequence>
<protein>
    <recommendedName>
        <fullName evidence="2 4">GTP cyclohydrolase 1 type 2 homolog</fullName>
    </recommendedName>
</protein>
<dbReference type="EMBL" id="CP014672">
    <property type="protein sequence ID" value="ANW98204.1"/>
    <property type="molecule type" value="Genomic_DNA"/>
</dbReference>
<comment type="similarity">
    <text evidence="1 4">Belongs to the GTP cyclohydrolase I type 2/NIF3 family.</text>
</comment>
<evidence type="ECO:0000256" key="3">
    <source>
        <dbReference type="ARBA" id="ARBA00022723"/>
    </source>
</evidence>
<dbReference type="InterPro" id="IPR015867">
    <property type="entry name" value="N-reg_PII/ATP_PRibTrfase_C"/>
</dbReference>
<feature type="binding site" evidence="5">
    <location>
        <position position="337"/>
    </location>
    <ligand>
        <name>a divalent metal cation</name>
        <dbReference type="ChEBI" id="CHEBI:60240"/>
        <label>1</label>
    </ligand>
</feature>
<proteinExistence type="inferred from homology"/>
<dbReference type="InterPro" id="IPR002678">
    <property type="entry name" value="DUF34/NIF3"/>
</dbReference>
<evidence type="ECO:0000256" key="4">
    <source>
        <dbReference type="PIRNR" id="PIRNR037489"/>
    </source>
</evidence>
<dbReference type="AlphaFoldDB" id="A0A1B1YBS1"/>
<gene>
    <name evidence="6" type="ORF">CSTERTH_03705</name>
</gene>
<evidence type="ECO:0000313" key="6">
    <source>
        <dbReference type="EMBL" id="ANW98204.1"/>
    </source>
</evidence>
<dbReference type="PIRSF" id="PIRSF037489">
    <property type="entry name" value="UCP037489_NIF3_YqfO"/>
    <property type="match status" value="1"/>
</dbReference>
<dbReference type="InterPro" id="IPR036069">
    <property type="entry name" value="DUF34/NIF3_sf"/>
</dbReference>
<dbReference type="SUPFAM" id="SSF102705">
    <property type="entry name" value="NIF3 (NGG1p interacting factor 3)-like"/>
    <property type="match status" value="1"/>
</dbReference>
<feature type="binding site" evidence="5">
    <location>
        <position position="106"/>
    </location>
    <ligand>
        <name>a divalent metal cation</name>
        <dbReference type="ChEBI" id="CHEBI:60240"/>
        <label>1</label>
    </ligand>
</feature>
<dbReference type="GO" id="GO:0046872">
    <property type="term" value="F:metal ion binding"/>
    <property type="evidence" value="ECO:0007669"/>
    <property type="project" value="UniProtKB-UniRule"/>
</dbReference>
<feature type="binding site" evidence="5">
    <location>
        <position position="67"/>
    </location>
    <ligand>
        <name>a divalent metal cation</name>
        <dbReference type="ChEBI" id="CHEBI:60240"/>
        <label>1</label>
    </ligand>
</feature>
<evidence type="ECO:0000313" key="7">
    <source>
        <dbReference type="Proteomes" id="UP000092971"/>
    </source>
</evidence>
<feature type="binding site" evidence="5">
    <location>
        <position position="333"/>
    </location>
    <ligand>
        <name>a divalent metal cation</name>
        <dbReference type="ChEBI" id="CHEBI:60240"/>
        <label>1</label>
    </ligand>
</feature>
<reference evidence="6 7" key="1">
    <citation type="submission" date="2016-02" db="EMBL/GenBank/DDBJ databases">
        <title>Comparison of Clostridium stercorarium subspecies using comparative genomics and transcriptomics.</title>
        <authorList>
            <person name="Schellenberg J."/>
            <person name="Thallinger G."/>
            <person name="Levin D.B."/>
            <person name="Zhang X."/>
            <person name="Alvare G."/>
            <person name="Fristensky B."/>
            <person name="Sparling R."/>
        </authorList>
    </citation>
    <scope>NUCLEOTIDE SEQUENCE [LARGE SCALE GENOMIC DNA]</scope>
    <source>
        <strain evidence="6 7">DSM 2910</strain>
    </source>
</reference>
<dbReference type="GO" id="GO:0005737">
    <property type="term" value="C:cytoplasm"/>
    <property type="evidence" value="ECO:0007669"/>
    <property type="project" value="TreeGrafter"/>
</dbReference>
<dbReference type="InterPro" id="IPR017221">
    <property type="entry name" value="DUF34/NIF3_bac"/>
</dbReference>
<accession>A0A1B1YBS1</accession>
<dbReference type="PANTHER" id="PTHR13799">
    <property type="entry name" value="NGG1 INTERACTING FACTOR 3"/>
    <property type="match status" value="1"/>
</dbReference>
<feature type="binding site" evidence="5">
    <location>
        <position position="68"/>
    </location>
    <ligand>
        <name>a divalent metal cation</name>
        <dbReference type="ChEBI" id="CHEBI:60240"/>
        <label>1</label>
    </ligand>
</feature>
<dbReference type="FunFam" id="3.30.70.120:FF:000006">
    <property type="entry name" value="GTP cyclohydrolase 1 type 2 homolog"/>
    <property type="match status" value="1"/>
</dbReference>
<dbReference type="FunFam" id="3.40.1390.30:FF:000001">
    <property type="entry name" value="GTP cyclohydrolase 1 type 2"/>
    <property type="match status" value="1"/>
</dbReference>
<evidence type="ECO:0000256" key="1">
    <source>
        <dbReference type="ARBA" id="ARBA00006964"/>
    </source>
</evidence>
<dbReference type="PANTHER" id="PTHR13799:SF14">
    <property type="entry name" value="GTP CYCLOHYDROLASE 1 TYPE 2 HOMOLOG"/>
    <property type="match status" value="1"/>
</dbReference>
<name>A0A1B1YBS1_THEST</name>
<organism evidence="6 7">
    <name type="scientific">Thermoclostridium stercorarium subsp. thermolacticum DSM 2910</name>
    <dbReference type="NCBI Taxonomy" id="1121336"/>
    <lineage>
        <taxon>Bacteria</taxon>
        <taxon>Bacillati</taxon>
        <taxon>Bacillota</taxon>
        <taxon>Clostridia</taxon>
        <taxon>Eubacteriales</taxon>
        <taxon>Oscillospiraceae</taxon>
        <taxon>Thermoclostridium</taxon>
    </lineage>
</organism>